<proteinExistence type="predicted"/>
<evidence type="ECO:0000313" key="2">
    <source>
        <dbReference type="EMBL" id="KAK8965364.1"/>
    </source>
</evidence>
<evidence type="ECO:0000256" key="1">
    <source>
        <dbReference type="SAM" id="MobiDB-lite"/>
    </source>
</evidence>
<keyword evidence="3" id="KW-1185">Reference proteome</keyword>
<gene>
    <name evidence="2" type="ORF">KSP40_PGU016950</name>
</gene>
<sequence>MSQCPLDTPIGEIHEAAFRSTFGPENYGRCRIMGSGVTAIQVYPDLSRRSNMSGTTNSRDMREIDQLKLQVTNMQKTIDCLVNVMSRQSSREDCSGTSAGHGVYLSTDQLAKMVNTISRSNQNTESNPDDTPPTEQNTGVHPEHGYI</sequence>
<accession>A0ABR2MNV6</accession>
<comment type="caution">
    <text evidence="2">The sequence shown here is derived from an EMBL/GenBank/DDBJ whole genome shotgun (WGS) entry which is preliminary data.</text>
</comment>
<dbReference type="Proteomes" id="UP001412067">
    <property type="component" value="Unassembled WGS sequence"/>
</dbReference>
<dbReference type="EMBL" id="JBBWWR010000006">
    <property type="protein sequence ID" value="KAK8965364.1"/>
    <property type="molecule type" value="Genomic_DNA"/>
</dbReference>
<name>A0ABR2MNV6_9ASPA</name>
<protein>
    <submittedName>
        <fullName evidence="2">Uncharacterized protein</fullName>
    </submittedName>
</protein>
<reference evidence="2 3" key="1">
    <citation type="journal article" date="2022" name="Nat. Plants">
        <title>Genomes of leafy and leafless Platanthera orchids illuminate the evolution of mycoheterotrophy.</title>
        <authorList>
            <person name="Li M.H."/>
            <person name="Liu K.W."/>
            <person name="Li Z."/>
            <person name="Lu H.C."/>
            <person name="Ye Q.L."/>
            <person name="Zhang D."/>
            <person name="Wang J.Y."/>
            <person name="Li Y.F."/>
            <person name="Zhong Z.M."/>
            <person name="Liu X."/>
            <person name="Yu X."/>
            <person name="Liu D.K."/>
            <person name="Tu X.D."/>
            <person name="Liu B."/>
            <person name="Hao Y."/>
            <person name="Liao X.Y."/>
            <person name="Jiang Y.T."/>
            <person name="Sun W.H."/>
            <person name="Chen J."/>
            <person name="Chen Y.Q."/>
            <person name="Ai Y."/>
            <person name="Zhai J.W."/>
            <person name="Wu S.S."/>
            <person name="Zhou Z."/>
            <person name="Hsiao Y.Y."/>
            <person name="Wu W.L."/>
            <person name="Chen Y.Y."/>
            <person name="Lin Y.F."/>
            <person name="Hsu J.L."/>
            <person name="Li C.Y."/>
            <person name="Wang Z.W."/>
            <person name="Zhao X."/>
            <person name="Zhong W.Y."/>
            <person name="Ma X.K."/>
            <person name="Ma L."/>
            <person name="Huang J."/>
            <person name="Chen G.Z."/>
            <person name="Huang M.Z."/>
            <person name="Huang L."/>
            <person name="Peng D.H."/>
            <person name="Luo Y.B."/>
            <person name="Zou S.Q."/>
            <person name="Chen S.P."/>
            <person name="Lan S."/>
            <person name="Tsai W.C."/>
            <person name="Van de Peer Y."/>
            <person name="Liu Z.J."/>
        </authorList>
    </citation>
    <scope>NUCLEOTIDE SEQUENCE [LARGE SCALE GENOMIC DNA]</scope>
    <source>
        <strain evidence="2">Lor288</strain>
    </source>
</reference>
<organism evidence="2 3">
    <name type="scientific">Platanthera guangdongensis</name>
    <dbReference type="NCBI Taxonomy" id="2320717"/>
    <lineage>
        <taxon>Eukaryota</taxon>
        <taxon>Viridiplantae</taxon>
        <taxon>Streptophyta</taxon>
        <taxon>Embryophyta</taxon>
        <taxon>Tracheophyta</taxon>
        <taxon>Spermatophyta</taxon>
        <taxon>Magnoliopsida</taxon>
        <taxon>Liliopsida</taxon>
        <taxon>Asparagales</taxon>
        <taxon>Orchidaceae</taxon>
        <taxon>Orchidoideae</taxon>
        <taxon>Orchideae</taxon>
        <taxon>Orchidinae</taxon>
        <taxon>Platanthera</taxon>
    </lineage>
</organism>
<evidence type="ECO:0000313" key="3">
    <source>
        <dbReference type="Proteomes" id="UP001412067"/>
    </source>
</evidence>
<feature type="region of interest" description="Disordered" evidence="1">
    <location>
        <begin position="120"/>
        <end position="147"/>
    </location>
</feature>